<dbReference type="AlphaFoldDB" id="D7G071"/>
<organism evidence="1 2">
    <name type="scientific">Ectocarpus siliculosus</name>
    <name type="common">Brown alga</name>
    <name type="synonym">Conferva siliculosa</name>
    <dbReference type="NCBI Taxonomy" id="2880"/>
    <lineage>
        <taxon>Eukaryota</taxon>
        <taxon>Sar</taxon>
        <taxon>Stramenopiles</taxon>
        <taxon>Ochrophyta</taxon>
        <taxon>PX clade</taxon>
        <taxon>Phaeophyceae</taxon>
        <taxon>Ectocarpales</taxon>
        <taxon>Ectocarpaceae</taxon>
        <taxon>Ectocarpus</taxon>
    </lineage>
</organism>
<dbReference type="InterPro" id="IPR036010">
    <property type="entry name" value="2Fe-2S_ferredoxin-like_sf"/>
</dbReference>
<reference evidence="1 2" key="1">
    <citation type="journal article" date="2010" name="Nature">
        <title>The Ectocarpus genome and the independent evolution of multicellularity in brown algae.</title>
        <authorList>
            <person name="Cock J.M."/>
            <person name="Sterck L."/>
            <person name="Rouze P."/>
            <person name="Scornet D."/>
            <person name="Allen A.E."/>
            <person name="Amoutzias G."/>
            <person name="Anthouard V."/>
            <person name="Artiguenave F."/>
            <person name="Aury J.M."/>
            <person name="Badger J.H."/>
            <person name="Beszteri B."/>
            <person name="Billiau K."/>
            <person name="Bonnet E."/>
            <person name="Bothwell J.H."/>
            <person name="Bowler C."/>
            <person name="Boyen C."/>
            <person name="Brownlee C."/>
            <person name="Carrano C.J."/>
            <person name="Charrier B."/>
            <person name="Cho G.Y."/>
            <person name="Coelho S.M."/>
            <person name="Collen J."/>
            <person name="Corre E."/>
            <person name="Da Silva C."/>
            <person name="Delage L."/>
            <person name="Delaroque N."/>
            <person name="Dittami S.M."/>
            <person name="Doulbeau S."/>
            <person name="Elias M."/>
            <person name="Farnham G."/>
            <person name="Gachon C.M."/>
            <person name="Gschloessl B."/>
            <person name="Heesch S."/>
            <person name="Jabbari K."/>
            <person name="Jubin C."/>
            <person name="Kawai H."/>
            <person name="Kimura K."/>
            <person name="Kloareg B."/>
            <person name="Kupper F.C."/>
            <person name="Lang D."/>
            <person name="Le Bail A."/>
            <person name="Leblanc C."/>
            <person name="Lerouge P."/>
            <person name="Lohr M."/>
            <person name="Lopez P.J."/>
            <person name="Martens C."/>
            <person name="Maumus F."/>
            <person name="Michel G."/>
            <person name="Miranda-Saavedra D."/>
            <person name="Morales J."/>
            <person name="Moreau H."/>
            <person name="Motomura T."/>
            <person name="Nagasato C."/>
            <person name="Napoli C.A."/>
            <person name="Nelson D.R."/>
            <person name="Nyvall-Collen P."/>
            <person name="Peters A.F."/>
            <person name="Pommier C."/>
            <person name="Potin P."/>
            <person name="Poulain J."/>
            <person name="Quesneville H."/>
            <person name="Read B."/>
            <person name="Rensing S.A."/>
            <person name="Ritter A."/>
            <person name="Rousvoal S."/>
            <person name="Samanta M."/>
            <person name="Samson G."/>
            <person name="Schroeder D.C."/>
            <person name="Segurens B."/>
            <person name="Strittmatter M."/>
            <person name="Tonon T."/>
            <person name="Tregear J.W."/>
            <person name="Valentin K."/>
            <person name="von Dassow P."/>
            <person name="Yamagishi T."/>
            <person name="Van de Peer Y."/>
            <person name="Wincker P."/>
        </authorList>
    </citation>
    <scope>NUCLEOTIDE SEQUENCE [LARGE SCALE GENOMIC DNA]</scope>
    <source>
        <strain evidence="2">Ec32 / CCAP1310/4</strain>
    </source>
</reference>
<proteinExistence type="predicted"/>
<protein>
    <recommendedName>
        <fullName evidence="3">2Fe-2S ferredoxin-type domain-containing protein</fullName>
    </recommendedName>
</protein>
<dbReference type="SUPFAM" id="SSF54292">
    <property type="entry name" value="2Fe-2S ferredoxin-like"/>
    <property type="match status" value="1"/>
</dbReference>
<evidence type="ECO:0000313" key="1">
    <source>
        <dbReference type="EMBL" id="CBJ32953.1"/>
    </source>
</evidence>
<keyword evidence="2" id="KW-1185">Reference proteome</keyword>
<evidence type="ECO:0008006" key="3">
    <source>
        <dbReference type="Google" id="ProtNLM"/>
    </source>
</evidence>
<gene>
    <name evidence="1" type="ORF">Esi_0395_0014</name>
</gene>
<dbReference type="eggNOG" id="ENOG502T2MF">
    <property type="taxonomic scope" value="Eukaryota"/>
</dbReference>
<accession>D7G071</accession>
<dbReference type="OrthoDB" id="2013744at2759"/>
<dbReference type="Proteomes" id="UP000002630">
    <property type="component" value="Unassembled WGS sequence"/>
</dbReference>
<evidence type="ECO:0000313" key="2">
    <source>
        <dbReference type="Proteomes" id="UP000002630"/>
    </source>
</evidence>
<dbReference type="InParanoid" id="D7G071"/>
<dbReference type="GO" id="GO:0051536">
    <property type="term" value="F:iron-sulfur cluster binding"/>
    <property type="evidence" value="ECO:0007669"/>
    <property type="project" value="InterPro"/>
</dbReference>
<dbReference type="EMBL" id="FN649760">
    <property type="protein sequence ID" value="CBJ32953.1"/>
    <property type="molecule type" value="Genomic_DNA"/>
</dbReference>
<name>D7G071_ECTSI</name>
<sequence>MSFSRAVAASAVAAFGVFLSHQQRGQAFFVGTPAVDLRRTAVYSRGLAAGSISKKGRRAGVVRARLTATMAPEQTDTVNVLNDDGTRKSGEQIREEFFMAAMTGQERGLPPGSYLNDTVEAGPGVEQVSVVWQPYEDKVLAPAGSSLLKSATECGAMVIDNTFCLTGQCEACMAEVDGEVVLSCMVPVPADGRTDVEALVCNSDAAWDDMMV</sequence>